<evidence type="ECO:0000313" key="7">
    <source>
        <dbReference type="Proteomes" id="UP001501231"/>
    </source>
</evidence>
<evidence type="ECO:0000313" key="6">
    <source>
        <dbReference type="EMBL" id="GAA2421210.1"/>
    </source>
</evidence>
<dbReference type="Proteomes" id="UP001501231">
    <property type="component" value="Unassembled WGS sequence"/>
</dbReference>
<dbReference type="Gene3D" id="3.30.565.10">
    <property type="entry name" value="Histidine kinase-like ATPase, C-terminal domain"/>
    <property type="match status" value="1"/>
</dbReference>
<keyword evidence="2" id="KW-0418">Kinase</keyword>
<keyword evidence="7" id="KW-1185">Reference proteome</keyword>
<proteinExistence type="predicted"/>
<feature type="transmembrane region" description="Helical" evidence="4">
    <location>
        <begin position="104"/>
        <end position="122"/>
    </location>
</feature>
<evidence type="ECO:0000259" key="5">
    <source>
        <dbReference type="PROSITE" id="PS50109"/>
    </source>
</evidence>
<keyword evidence="3" id="KW-0902">Two-component regulatory system</keyword>
<evidence type="ECO:0000256" key="2">
    <source>
        <dbReference type="ARBA" id="ARBA00022777"/>
    </source>
</evidence>
<evidence type="ECO:0000256" key="3">
    <source>
        <dbReference type="ARBA" id="ARBA00023012"/>
    </source>
</evidence>
<sequence length="407" mass="43176">MPSSAKSSAADGLSGIAGRRVGTTFRLLMQIRILLAVMSMLLTPYHRYSVSIMVVVVGVALLSWLGLTAWEQIVPWLLAYPVLIGIDVCVAYVVLVAGGVLGPFFLFTVVTSAVAGLLYGRLGVTLVCLLQVAVYYAAAASATDVVVSFQTVVAMPAFHPICAYLGAKVRGVFDEHESLYRARGRAEVAAAAAEERARLAREMHDSLAKTLRGIAMSAEALPVWMSRKPSRAQEEAARIAAAAEIASREVRELIAGLREDIVQQPIDSVVGAIAAGWSVSTGVPVSVRAEPGLELSLRTRYELVAILKEALENVVRHSDACAVSVRWHDGPSGAVLTVADDGRGFAIPTDVRALVGEGHYGLVGMRERAAAVGGELMVESRPGEGTTISVVLPLAEEGRRLPDLEVA</sequence>
<feature type="transmembrane region" description="Helical" evidence="4">
    <location>
        <begin position="134"/>
        <end position="158"/>
    </location>
</feature>
<name>A0ABN3J3Z2_9ACTN</name>
<dbReference type="InterPro" id="IPR011712">
    <property type="entry name" value="Sig_transdc_His_kin_sub3_dim/P"/>
</dbReference>
<reference evidence="6 7" key="1">
    <citation type="journal article" date="2019" name="Int. J. Syst. Evol. Microbiol.">
        <title>The Global Catalogue of Microorganisms (GCM) 10K type strain sequencing project: providing services to taxonomists for standard genome sequencing and annotation.</title>
        <authorList>
            <consortium name="The Broad Institute Genomics Platform"/>
            <consortium name="The Broad Institute Genome Sequencing Center for Infectious Disease"/>
            <person name="Wu L."/>
            <person name="Ma J."/>
        </authorList>
    </citation>
    <scope>NUCLEOTIDE SEQUENCE [LARGE SCALE GENOMIC DNA]</scope>
    <source>
        <strain evidence="6 7">JCM 3325</strain>
    </source>
</reference>
<dbReference type="InterPro" id="IPR050482">
    <property type="entry name" value="Sensor_HK_TwoCompSys"/>
</dbReference>
<keyword evidence="4" id="KW-1133">Transmembrane helix</keyword>
<dbReference type="SMART" id="SM00387">
    <property type="entry name" value="HATPase_c"/>
    <property type="match status" value="1"/>
</dbReference>
<keyword evidence="4" id="KW-0812">Transmembrane</keyword>
<feature type="transmembrane region" description="Helical" evidence="4">
    <location>
        <begin position="77"/>
        <end position="98"/>
    </location>
</feature>
<dbReference type="RefSeq" id="WP_344590106.1">
    <property type="nucleotide sequence ID" value="NZ_BAAARW010000012.1"/>
</dbReference>
<comment type="caution">
    <text evidence="6">The sequence shown here is derived from an EMBL/GenBank/DDBJ whole genome shotgun (WGS) entry which is preliminary data.</text>
</comment>
<evidence type="ECO:0000256" key="4">
    <source>
        <dbReference type="SAM" id="Phobius"/>
    </source>
</evidence>
<dbReference type="PROSITE" id="PS50109">
    <property type="entry name" value="HIS_KIN"/>
    <property type="match status" value="1"/>
</dbReference>
<dbReference type="EMBL" id="BAAARW010000012">
    <property type="protein sequence ID" value="GAA2421210.1"/>
    <property type="molecule type" value="Genomic_DNA"/>
</dbReference>
<dbReference type="InterPro" id="IPR005467">
    <property type="entry name" value="His_kinase_dom"/>
</dbReference>
<gene>
    <name evidence="6" type="ORF">GCM10010191_35760</name>
</gene>
<organism evidence="6 7">
    <name type="scientific">Actinomadura vinacea</name>
    <dbReference type="NCBI Taxonomy" id="115336"/>
    <lineage>
        <taxon>Bacteria</taxon>
        <taxon>Bacillati</taxon>
        <taxon>Actinomycetota</taxon>
        <taxon>Actinomycetes</taxon>
        <taxon>Streptosporangiales</taxon>
        <taxon>Thermomonosporaceae</taxon>
        <taxon>Actinomadura</taxon>
    </lineage>
</organism>
<keyword evidence="1" id="KW-0808">Transferase</keyword>
<dbReference type="Gene3D" id="1.20.5.1930">
    <property type="match status" value="1"/>
</dbReference>
<keyword evidence="4" id="KW-0472">Membrane</keyword>
<dbReference type="SUPFAM" id="SSF55874">
    <property type="entry name" value="ATPase domain of HSP90 chaperone/DNA topoisomerase II/histidine kinase"/>
    <property type="match status" value="1"/>
</dbReference>
<dbReference type="Pfam" id="PF07730">
    <property type="entry name" value="HisKA_3"/>
    <property type="match status" value="1"/>
</dbReference>
<dbReference type="CDD" id="cd16917">
    <property type="entry name" value="HATPase_UhpB-NarQ-NarX-like"/>
    <property type="match status" value="1"/>
</dbReference>
<dbReference type="InterPro" id="IPR003594">
    <property type="entry name" value="HATPase_dom"/>
</dbReference>
<dbReference type="PANTHER" id="PTHR24421">
    <property type="entry name" value="NITRATE/NITRITE SENSOR PROTEIN NARX-RELATED"/>
    <property type="match status" value="1"/>
</dbReference>
<dbReference type="Pfam" id="PF02518">
    <property type="entry name" value="HATPase_c"/>
    <property type="match status" value="1"/>
</dbReference>
<dbReference type="InterPro" id="IPR036890">
    <property type="entry name" value="HATPase_C_sf"/>
</dbReference>
<accession>A0ABN3J3Z2</accession>
<feature type="domain" description="Histidine kinase" evidence="5">
    <location>
        <begin position="202"/>
        <end position="396"/>
    </location>
</feature>
<feature type="transmembrane region" description="Helical" evidence="4">
    <location>
        <begin position="48"/>
        <end position="70"/>
    </location>
</feature>
<evidence type="ECO:0000256" key="1">
    <source>
        <dbReference type="ARBA" id="ARBA00022679"/>
    </source>
</evidence>
<protein>
    <recommendedName>
        <fullName evidence="5">Histidine kinase domain-containing protein</fullName>
    </recommendedName>
</protein>